<gene>
    <name evidence="1" type="ORF">CEXT_142681</name>
</gene>
<dbReference type="EMBL" id="BPLR01013102">
    <property type="protein sequence ID" value="GIY58753.1"/>
    <property type="molecule type" value="Genomic_DNA"/>
</dbReference>
<dbReference type="Proteomes" id="UP001054945">
    <property type="component" value="Unassembled WGS sequence"/>
</dbReference>
<evidence type="ECO:0000313" key="2">
    <source>
        <dbReference type="Proteomes" id="UP001054945"/>
    </source>
</evidence>
<organism evidence="1 2">
    <name type="scientific">Caerostris extrusa</name>
    <name type="common">Bark spider</name>
    <name type="synonym">Caerostris bankana</name>
    <dbReference type="NCBI Taxonomy" id="172846"/>
    <lineage>
        <taxon>Eukaryota</taxon>
        <taxon>Metazoa</taxon>
        <taxon>Ecdysozoa</taxon>
        <taxon>Arthropoda</taxon>
        <taxon>Chelicerata</taxon>
        <taxon>Arachnida</taxon>
        <taxon>Araneae</taxon>
        <taxon>Araneomorphae</taxon>
        <taxon>Entelegynae</taxon>
        <taxon>Araneoidea</taxon>
        <taxon>Araneidae</taxon>
        <taxon>Caerostris</taxon>
    </lineage>
</organism>
<sequence length="86" mass="10180">MPLPFEHNKTLLSDSHPRRWREEMRRFGILLKRFPFNPCHSLKDSRGDKLQTRINILRPPSSSQWKVEIRLLSCDDNLSPSHTSLN</sequence>
<comment type="caution">
    <text evidence="1">The sequence shown here is derived from an EMBL/GenBank/DDBJ whole genome shotgun (WGS) entry which is preliminary data.</text>
</comment>
<evidence type="ECO:0000313" key="1">
    <source>
        <dbReference type="EMBL" id="GIY58753.1"/>
    </source>
</evidence>
<proteinExistence type="predicted"/>
<accession>A0AAV4ULS6</accession>
<protein>
    <submittedName>
        <fullName evidence="1">Uncharacterized protein</fullName>
    </submittedName>
</protein>
<name>A0AAV4ULS6_CAEEX</name>
<dbReference type="AlphaFoldDB" id="A0AAV4ULS6"/>
<keyword evidence="2" id="KW-1185">Reference proteome</keyword>
<reference evidence="1 2" key="1">
    <citation type="submission" date="2021-06" db="EMBL/GenBank/DDBJ databases">
        <title>Caerostris extrusa draft genome.</title>
        <authorList>
            <person name="Kono N."/>
            <person name="Arakawa K."/>
        </authorList>
    </citation>
    <scope>NUCLEOTIDE SEQUENCE [LARGE SCALE GENOMIC DNA]</scope>
</reference>